<dbReference type="InterPro" id="IPR005467">
    <property type="entry name" value="His_kinase_dom"/>
</dbReference>
<proteinExistence type="predicted"/>
<evidence type="ECO:0000256" key="4">
    <source>
        <dbReference type="ARBA" id="ARBA00022553"/>
    </source>
</evidence>
<evidence type="ECO:0000256" key="6">
    <source>
        <dbReference type="ARBA" id="ARBA00022692"/>
    </source>
</evidence>
<dbReference type="PROSITE" id="PS50109">
    <property type="entry name" value="HIS_KIN"/>
    <property type="match status" value="1"/>
</dbReference>
<dbReference type="Pfam" id="PF02518">
    <property type="entry name" value="HATPase_c"/>
    <property type="match status" value="1"/>
</dbReference>
<keyword evidence="7" id="KW-0418">Kinase</keyword>
<evidence type="ECO:0000256" key="1">
    <source>
        <dbReference type="ARBA" id="ARBA00000085"/>
    </source>
</evidence>
<dbReference type="GO" id="GO:0000155">
    <property type="term" value="F:phosphorelay sensor kinase activity"/>
    <property type="evidence" value="ECO:0007669"/>
    <property type="project" value="InterPro"/>
</dbReference>
<dbReference type="PANTHER" id="PTHR45436">
    <property type="entry name" value="SENSOR HISTIDINE KINASE YKOH"/>
    <property type="match status" value="1"/>
</dbReference>
<dbReference type="STRING" id="1428644.BIV57_06835"/>
<dbReference type="EMBL" id="MLCF01000026">
    <property type="protein sequence ID" value="OIV38244.1"/>
    <property type="molecule type" value="Genomic_DNA"/>
</dbReference>
<dbReference type="CDD" id="cd00075">
    <property type="entry name" value="HATPase"/>
    <property type="match status" value="1"/>
</dbReference>
<feature type="domain" description="Histidine kinase" evidence="12">
    <location>
        <begin position="243"/>
        <end position="453"/>
    </location>
</feature>
<accession>A0A1J7C9Q1</accession>
<keyword evidence="5" id="KW-0808">Transferase</keyword>
<evidence type="ECO:0000256" key="5">
    <source>
        <dbReference type="ARBA" id="ARBA00022679"/>
    </source>
</evidence>
<dbReference type="AlphaFoldDB" id="A0A1J7C9Q1"/>
<sequence length="463" mass="48461">MNLRLSTRLALATAVLVPLLVLGAGFTVLTIAAHDLRAQADRQLRDRITALVPAARGLLAAQDTARPAAARKSFRQLYGAALDIGVRLTGPDGTVRAADGPQPADGSVHTAGWRTRTRRIADPQDGGPAELTVYSSNRAVDRQIDGVRTAVLWTAAGAAPASALLALLVARRAAVPLRRLRDRTAALDPTALSGASASFAQRRTGVAEVDELAAVLHAILTRYDAQAGRTAQALESARSFASAAAHELRTPLASMRPNLDVLAAAGTGRLSEAEHAEIVADLTEQHQRIDATLTALRTLARGELVDTAALRPADLAETVDAAVADLRRRCPGVEVRAELPEQLTLPAWEPGLRILVDNLLGNALVHGRPPITVTLRQEGGDAVLVVQDAGPGIPPAERETVFERFRRRTGSPGSGLGLALAAQQAALHGGTVRAAEAAPLPGARMEVRLPTKNPQGGPLTSGP</sequence>
<dbReference type="GO" id="GO:0005886">
    <property type="term" value="C:plasma membrane"/>
    <property type="evidence" value="ECO:0007669"/>
    <property type="project" value="UniProtKB-SubCell"/>
</dbReference>
<dbReference type="OrthoDB" id="5241347at2"/>
<keyword evidence="4" id="KW-0597">Phosphoprotein</keyword>
<keyword evidence="6 11" id="KW-0812">Transmembrane</keyword>
<dbReference type="InterPro" id="IPR036890">
    <property type="entry name" value="HATPase_C_sf"/>
</dbReference>
<evidence type="ECO:0000256" key="7">
    <source>
        <dbReference type="ARBA" id="ARBA00022777"/>
    </source>
</evidence>
<reference evidence="13 14" key="1">
    <citation type="submission" date="2016-10" db="EMBL/GenBank/DDBJ databases">
        <title>Genome sequence of Streptomyces gilvigriseus MUSC 26.</title>
        <authorList>
            <person name="Lee L.-H."/>
            <person name="Ser H.-L."/>
        </authorList>
    </citation>
    <scope>NUCLEOTIDE SEQUENCE [LARGE SCALE GENOMIC DNA]</scope>
    <source>
        <strain evidence="13 14">MUSC 26</strain>
    </source>
</reference>
<dbReference type="InterPro" id="IPR003661">
    <property type="entry name" value="HisK_dim/P_dom"/>
</dbReference>
<evidence type="ECO:0000256" key="8">
    <source>
        <dbReference type="ARBA" id="ARBA00022989"/>
    </source>
</evidence>
<dbReference type="Gene3D" id="1.10.287.130">
    <property type="match status" value="1"/>
</dbReference>
<dbReference type="InterPro" id="IPR003594">
    <property type="entry name" value="HATPase_dom"/>
</dbReference>
<name>A0A1J7C9Q1_9ACTN</name>
<comment type="subcellular location">
    <subcellularLocation>
        <location evidence="2">Cell membrane</location>
    </subcellularLocation>
</comment>
<evidence type="ECO:0000256" key="2">
    <source>
        <dbReference type="ARBA" id="ARBA00004236"/>
    </source>
</evidence>
<evidence type="ECO:0000259" key="12">
    <source>
        <dbReference type="PROSITE" id="PS50109"/>
    </source>
</evidence>
<dbReference type="EC" id="2.7.13.3" evidence="3"/>
<protein>
    <recommendedName>
        <fullName evidence="3">histidine kinase</fullName>
        <ecNumber evidence="3">2.7.13.3</ecNumber>
    </recommendedName>
</protein>
<dbReference type="PRINTS" id="PR00344">
    <property type="entry name" value="BCTRLSENSOR"/>
</dbReference>
<dbReference type="Pfam" id="PF00512">
    <property type="entry name" value="HisKA"/>
    <property type="match status" value="1"/>
</dbReference>
<keyword evidence="14" id="KW-1185">Reference proteome</keyword>
<evidence type="ECO:0000256" key="9">
    <source>
        <dbReference type="ARBA" id="ARBA00023012"/>
    </source>
</evidence>
<comment type="catalytic activity">
    <reaction evidence="1">
        <text>ATP + protein L-histidine = ADP + protein N-phospho-L-histidine.</text>
        <dbReference type="EC" id="2.7.13.3"/>
    </reaction>
</comment>
<dbReference type="RefSeq" id="WP_071655794.1">
    <property type="nucleotide sequence ID" value="NZ_MLCF01000026.1"/>
</dbReference>
<dbReference type="SMART" id="SM00387">
    <property type="entry name" value="HATPase_c"/>
    <property type="match status" value="1"/>
</dbReference>
<evidence type="ECO:0000313" key="14">
    <source>
        <dbReference type="Proteomes" id="UP000243342"/>
    </source>
</evidence>
<dbReference type="CDD" id="cd00082">
    <property type="entry name" value="HisKA"/>
    <property type="match status" value="1"/>
</dbReference>
<evidence type="ECO:0000256" key="3">
    <source>
        <dbReference type="ARBA" id="ARBA00012438"/>
    </source>
</evidence>
<keyword evidence="9" id="KW-0902">Two-component regulatory system</keyword>
<dbReference type="SUPFAM" id="SSF55874">
    <property type="entry name" value="ATPase domain of HSP90 chaperone/DNA topoisomerase II/histidine kinase"/>
    <property type="match status" value="1"/>
</dbReference>
<dbReference type="InterPro" id="IPR004358">
    <property type="entry name" value="Sig_transdc_His_kin-like_C"/>
</dbReference>
<evidence type="ECO:0000256" key="11">
    <source>
        <dbReference type="SAM" id="Phobius"/>
    </source>
</evidence>
<gene>
    <name evidence="13" type="ORF">BIV57_06835</name>
</gene>
<dbReference type="Gene3D" id="3.30.565.10">
    <property type="entry name" value="Histidine kinase-like ATPase, C-terminal domain"/>
    <property type="match status" value="1"/>
</dbReference>
<comment type="caution">
    <text evidence="13">The sequence shown here is derived from an EMBL/GenBank/DDBJ whole genome shotgun (WGS) entry which is preliminary data.</text>
</comment>
<dbReference type="InterPro" id="IPR036097">
    <property type="entry name" value="HisK_dim/P_sf"/>
</dbReference>
<evidence type="ECO:0000313" key="13">
    <source>
        <dbReference type="EMBL" id="OIV38244.1"/>
    </source>
</evidence>
<organism evidence="13 14">
    <name type="scientific">Mangrovactinospora gilvigrisea</name>
    <dbReference type="NCBI Taxonomy" id="1428644"/>
    <lineage>
        <taxon>Bacteria</taxon>
        <taxon>Bacillati</taxon>
        <taxon>Actinomycetota</taxon>
        <taxon>Actinomycetes</taxon>
        <taxon>Kitasatosporales</taxon>
        <taxon>Streptomycetaceae</taxon>
        <taxon>Mangrovactinospora</taxon>
    </lineage>
</organism>
<evidence type="ECO:0000256" key="10">
    <source>
        <dbReference type="ARBA" id="ARBA00023136"/>
    </source>
</evidence>
<dbReference type="SMART" id="SM00388">
    <property type="entry name" value="HisKA"/>
    <property type="match status" value="1"/>
</dbReference>
<dbReference type="SUPFAM" id="SSF47384">
    <property type="entry name" value="Homodimeric domain of signal transducing histidine kinase"/>
    <property type="match status" value="1"/>
</dbReference>
<feature type="transmembrane region" description="Helical" evidence="11">
    <location>
        <begin position="150"/>
        <end position="170"/>
    </location>
</feature>
<keyword evidence="8 11" id="KW-1133">Transmembrane helix</keyword>
<keyword evidence="10 11" id="KW-0472">Membrane</keyword>
<dbReference type="InterPro" id="IPR050428">
    <property type="entry name" value="TCS_sensor_his_kinase"/>
</dbReference>
<dbReference type="PANTHER" id="PTHR45436:SF5">
    <property type="entry name" value="SENSOR HISTIDINE KINASE TRCS"/>
    <property type="match status" value="1"/>
</dbReference>
<dbReference type="Proteomes" id="UP000243342">
    <property type="component" value="Unassembled WGS sequence"/>
</dbReference>